<dbReference type="Proteomes" id="UP001521209">
    <property type="component" value="Unassembled WGS sequence"/>
</dbReference>
<evidence type="ECO:0000256" key="2">
    <source>
        <dbReference type="ARBA" id="ARBA00015075"/>
    </source>
</evidence>
<sequence>MAQFDVHHNPGRQREAIPYVVVLQTDRLSRSATRFVAPLVRQSAAPVEAHYLAPRFIVDGTAVVLDVFNLATIPADRLGPPAASLADDESRTKLIRVMDEFLSTA</sequence>
<dbReference type="EMBL" id="JAKGBZ010000004">
    <property type="protein sequence ID" value="MCF3945708.1"/>
    <property type="molecule type" value="Genomic_DNA"/>
</dbReference>
<keyword evidence="9" id="KW-1185">Reference proteome</keyword>
<accession>A0ABS9DU93</accession>
<comment type="similarity">
    <text evidence="1">Belongs to the CcdB toxin family.</text>
</comment>
<organism evidence="8 9">
    <name type="scientific">Acidiphilium iwatense</name>
    <dbReference type="NCBI Taxonomy" id="768198"/>
    <lineage>
        <taxon>Bacteria</taxon>
        <taxon>Pseudomonadati</taxon>
        <taxon>Pseudomonadota</taxon>
        <taxon>Alphaproteobacteria</taxon>
        <taxon>Acetobacterales</taxon>
        <taxon>Acidocellaceae</taxon>
        <taxon>Acidiphilium</taxon>
    </lineage>
</organism>
<gene>
    <name evidence="8" type="ORF">L2A60_03280</name>
</gene>
<evidence type="ECO:0000256" key="1">
    <source>
        <dbReference type="ARBA" id="ARBA00005230"/>
    </source>
</evidence>
<dbReference type="InterPro" id="IPR011067">
    <property type="entry name" value="Plasmid_toxin/cell-grow_inhib"/>
</dbReference>
<dbReference type="RefSeq" id="WP_235702948.1">
    <property type="nucleotide sequence ID" value="NZ_JAKGBZ010000004.1"/>
</dbReference>
<evidence type="ECO:0000256" key="7">
    <source>
        <dbReference type="ARBA" id="ARBA00033135"/>
    </source>
</evidence>
<evidence type="ECO:0000313" key="9">
    <source>
        <dbReference type="Proteomes" id="UP001521209"/>
    </source>
</evidence>
<name>A0ABS9DU93_9PROT</name>
<proteinExistence type="inferred from homology"/>
<dbReference type="Gene3D" id="2.30.30.110">
    <property type="match status" value="1"/>
</dbReference>
<dbReference type="SUPFAM" id="SSF50118">
    <property type="entry name" value="Cell growth inhibitor/plasmid maintenance toxic component"/>
    <property type="match status" value="1"/>
</dbReference>
<dbReference type="Pfam" id="PF01845">
    <property type="entry name" value="CcdB"/>
    <property type="match status" value="1"/>
</dbReference>
<evidence type="ECO:0000256" key="3">
    <source>
        <dbReference type="ARBA" id="ARBA00022491"/>
    </source>
</evidence>
<keyword evidence="3" id="KW-0678">Repressor</keyword>
<comment type="caution">
    <text evidence="8">The sequence shown here is derived from an EMBL/GenBank/DDBJ whole genome shotgun (WGS) entry which is preliminary data.</text>
</comment>
<keyword evidence="4" id="KW-0805">Transcription regulation</keyword>
<evidence type="ECO:0000256" key="6">
    <source>
        <dbReference type="ARBA" id="ARBA00029628"/>
    </source>
</evidence>
<keyword evidence="5" id="KW-0804">Transcription</keyword>
<protein>
    <recommendedName>
        <fullName evidence="2">Toxin CcdB</fullName>
    </recommendedName>
    <alternativeName>
        <fullName evidence="7">Cytotoxic protein CcdB</fullName>
    </alternativeName>
    <alternativeName>
        <fullName evidence="6">Protein LetD</fullName>
    </alternativeName>
</protein>
<reference evidence="8 9" key="1">
    <citation type="submission" date="2022-01" db="EMBL/GenBank/DDBJ databases">
        <authorList>
            <person name="Won M."/>
            <person name="Kim S.-J."/>
            <person name="Kwon S.-W."/>
        </authorList>
    </citation>
    <scope>NUCLEOTIDE SEQUENCE [LARGE SCALE GENOMIC DNA]</scope>
    <source>
        <strain evidence="8 9">KCTC 23505</strain>
    </source>
</reference>
<evidence type="ECO:0000313" key="8">
    <source>
        <dbReference type="EMBL" id="MCF3945708.1"/>
    </source>
</evidence>
<evidence type="ECO:0000256" key="4">
    <source>
        <dbReference type="ARBA" id="ARBA00023015"/>
    </source>
</evidence>
<evidence type="ECO:0000256" key="5">
    <source>
        <dbReference type="ARBA" id="ARBA00023163"/>
    </source>
</evidence>
<dbReference type="InterPro" id="IPR002712">
    <property type="entry name" value="CcdB"/>
</dbReference>